<organism evidence="2 3">
    <name type="scientific">Mycena belliarum</name>
    <dbReference type="NCBI Taxonomy" id="1033014"/>
    <lineage>
        <taxon>Eukaryota</taxon>
        <taxon>Fungi</taxon>
        <taxon>Dikarya</taxon>
        <taxon>Basidiomycota</taxon>
        <taxon>Agaricomycotina</taxon>
        <taxon>Agaricomycetes</taxon>
        <taxon>Agaricomycetidae</taxon>
        <taxon>Agaricales</taxon>
        <taxon>Marasmiineae</taxon>
        <taxon>Mycenaceae</taxon>
        <taxon>Mycena</taxon>
    </lineage>
</organism>
<keyword evidence="3" id="KW-1185">Reference proteome</keyword>
<gene>
    <name evidence="2" type="ORF">B0H15DRAFT_1006550</name>
</gene>
<evidence type="ECO:0000256" key="1">
    <source>
        <dbReference type="SAM" id="MobiDB-lite"/>
    </source>
</evidence>
<sequence>MNYQYAMASRSYQYPQAPPGFPQLPFNGPPPKPSHIRVNPQDWQNGSWVMNPAFNSSQWSLSSVQSHQAWVPSQAWHRQRAQEWQVQQQQMAAAASYNPYKRVPRPPSAEYLATKLSDNPLGLSNMVPREELFGPSNEEGIAAATPWIWNPRGLAPDESQQGTANNSRRQEPPPPASAPPHGRHPANPPPPMYGQPSQTRETTDPTPQSQHRRNSAPPRHSSEPPANPRPPSDVSSNLDRLMDRPRQYQREETFTSPRDLQPTFSPNIVRTPQHYRGRSSSAGPSQPIYAPPSRGSIDSQLASHMEGLSTQSGSSSNPLERQSSLPAQLGAQSSSSSMTGAAFVDEPSSMLSPLVGLVPGNHKPSSRALGRHSSVPVVGPSSSLSAIPEGSGPSDSLRTSPHRQSRQSRHTSPPSVGQPPQHGPGPTMTVTPPRANPLPEPPQEYGRNPGITLPVQRTPPANYRAAVRKGLWNRRGDHLTMDGFVVYAPVDRAYPEELRNYPAETVGYRDHLGSEIGYLASRPELPESLPRFGQPPRQPYEKFVVYEYMQ</sequence>
<dbReference type="EMBL" id="JARJCN010000085">
    <property type="protein sequence ID" value="KAJ7076115.1"/>
    <property type="molecule type" value="Genomic_DNA"/>
</dbReference>
<dbReference type="AlphaFoldDB" id="A0AAD6TTH0"/>
<feature type="compositionally biased region" description="Polar residues" evidence="1">
    <location>
        <begin position="254"/>
        <end position="270"/>
    </location>
</feature>
<feature type="compositionally biased region" description="Low complexity" evidence="1">
    <location>
        <begin position="373"/>
        <end position="385"/>
    </location>
</feature>
<feature type="compositionally biased region" description="Polar residues" evidence="1">
    <location>
        <begin position="195"/>
        <end position="209"/>
    </location>
</feature>
<comment type="caution">
    <text evidence="2">The sequence shown here is derived from an EMBL/GenBank/DDBJ whole genome shotgun (WGS) entry which is preliminary data.</text>
</comment>
<evidence type="ECO:0000313" key="3">
    <source>
        <dbReference type="Proteomes" id="UP001222325"/>
    </source>
</evidence>
<feature type="compositionally biased region" description="Basic and acidic residues" evidence="1">
    <location>
        <begin position="240"/>
        <end position="253"/>
    </location>
</feature>
<accession>A0AAD6TTH0</accession>
<name>A0AAD6TTH0_9AGAR</name>
<dbReference type="Proteomes" id="UP001222325">
    <property type="component" value="Unassembled WGS sequence"/>
</dbReference>
<reference evidence="2" key="1">
    <citation type="submission" date="2023-03" db="EMBL/GenBank/DDBJ databases">
        <title>Massive genome expansion in bonnet fungi (Mycena s.s.) driven by repeated elements and novel gene families across ecological guilds.</title>
        <authorList>
            <consortium name="Lawrence Berkeley National Laboratory"/>
            <person name="Harder C.B."/>
            <person name="Miyauchi S."/>
            <person name="Viragh M."/>
            <person name="Kuo A."/>
            <person name="Thoen E."/>
            <person name="Andreopoulos B."/>
            <person name="Lu D."/>
            <person name="Skrede I."/>
            <person name="Drula E."/>
            <person name="Henrissat B."/>
            <person name="Morin E."/>
            <person name="Kohler A."/>
            <person name="Barry K."/>
            <person name="LaButti K."/>
            <person name="Morin E."/>
            <person name="Salamov A."/>
            <person name="Lipzen A."/>
            <person name="Mereny Z."/>
            <person name="Hegedus B."/>
            <person name="Baldrian P."/>
            <person name="Stursova M."/>
            <person name="Weitz H."/>
            <person name="Taylor A."/>
            <person name="Grigoriev I.V."/>
            <person name="Nagy L.G."/>
            <person name="Martin F."/>
            <person name="Kauserud H."/>
        </authorList>
    </citation>
    <scope>NUCLEOTIDE SEQUENCE</scope>
    <source>
        <strain evidence="2">CBHHK173m</strain>
    </source>
</reference>
<feature type="region of interest" description="Disordered" evidence="1">
    <location>
        <begin position="150"/>
        <end position="457"/>
    </location>
</feature>
<evidence type="ECO:0000313" key="2">
    <source>
        <dbReference type="EMBL" id="KAJ7076115.1"/>
    </source>
</evidence>
<feature type="compositionally biased region" description="Polar residues" evidence="1">
    <location>
        <begin position="296"/>
        <end position="339"/>
    </location>
</feature>
<proteinExistence type="predicted"/>
<feature type="compositionally biased region" description="Polar residues" evidence="1">
    <location>
        <begin position="158"/>
        <end position="167"/>
    </location>
</feature>
<protein>
    <submittedName>
        <fullName evidence="2">Uncharacterized protein</fullName>
    </submittedName>
</protein>
<feature type="compositionally biased region" description="Basic residues" evidence="1">
    <location>
        <begin position="400"/>
        <end position="409"/>
    </location>
</feature>